<organism evidence="12 13">
    <name type="scientific">Limosilactobacillus alvi</name>
    <dbReference type="NCBI Taxonomy" id="990412"/>
    <lineage>
        <taxon>Bacteria</taxon>
        <taxon>Bacillati</taxon>
        <taxon>Bacillota</taxon>
        <taxon>Bacilli</taxon>
        <taxon>Lactobacillales</taxon>
        <taxon>Lactobacillaceae</taxon>
        <taxon>Limosilactobacillus</taxon>
    </lineage>
</organism>
<feature type="transmembrane region" description="Helical" evidence="9">
    <location>
        <begin position="551"/>
        <end position="571"/>
    </location>
</feature>
<evidence type="ECO:0000313" key="13">
    <source>
        <dbReference type="Proteomes" id="UP000776629"/>
    </source>
</evidence>
<dbReference type="PANTHER" id="PTHR48085">
    <property type="entry name" value="CADMIUM/ZINC-TRANSPORTING ATPASE HMA2-RELATED"/>
    <property type="match status" value="1"/>
</dbReference>
<dbReference type="SUPFAM" id="SSF81653">
    <property type="entry name" value="Calcium ATPase, transduction domain A"/>
    <property type="match status" value="1"/>
</dbReference>
<feature type="transmembrane region" description="Helical" evidence="9">
    <location>
        <begin position="62"/>
        <end position="88"/>
    </location>
</feature>
<evidence type="ECO:0000313" key="12">
    <source>
        <dbReference type="EMBL" id="MBM6754002.1"/>
    </source>
</evidence>
<dbReference type="NCBIfam" id="TIGR01512">
    <property type="entry name" value="ATPase-IB2_Cd"/>
    <property type="match status" value="1"/>
</dbReference>
<accession>A0ABS2ENB9</accession>
<dbReference type="Gene3D" id="3.40.1110.10">
    <property type="entry name" value="Calcium-transporting ATPase, cytoplasmic domain N"/>
    <property type="match status" value="1"/>
</dbReference>
<evidence type="ECO:0000256" key="4">
    <source>
        <dbReference type="ARBA" id="ARBA00022692"/>
    </source>
</evidence>
<dbReference type="InterPro" id="IPR008250">
    <property type="entry name" value="ATPase_P-typ_transduc_dom_A_sf"/>
</dbReference>
<keyword evidence="13" id="KW-1185">Reference proteome</keyword>
<evidence type="ECO:0000256" key="2">
    <source>
        <dbReference type="ARBA" id="ARBA00006024"/>
    </source>
</evidence>
<evidence type="ECO:0000256" key="10">
    <source>
        <dbReference type="SAM" id="MobiDB-lite"/>
    </source>
</evidence>
<dbReference type="Pfam" id="PF00702">
    <property type="entry name" value="Hydrolase"/>
    <property type="match status" value="1"/>
</dbReference>
<sequence length="597" mass="63378">MTHKQKLMLLGGVALFAAICQWGFGQPLWAQIINTVAGSIIALSMLIEMVKKLRTGDYGVDLLAVTAIVATLAVSEYWAAMVILLMLIGGDTLEDYANAKAHSELKTLLDNSPQIGHVRLNGKLVDVSVEKIMVDQEVVVRPGELVPVDGRITEGESSVNESSLTGESKPLDKGSGDQLLSGSINGDTTLTMKVERTAQDSQYQQLVELIKQADQTPANFVRLADRYALPFTIVAYVIAGLAWWVAKDPVRFAQVLVVASPCPLILAAPVAFVSGMSRSSHAGIVVKTGAVIEKLATAKTAAFDKTGTLTHGNLAVSRVVPVADDKEDQLLQLVASAEQTSGHVLAQSIVTKAQQQGLTLSEPTAMNEVTAKGIIATVDGHEVKVGKKAFVTDDPQVKLVPTTAVYVAVDGNYFGRIELADQVRPEAAQTLQRLVKAGIQHFMMVTGDQQVIADRIAKEVGIKQVYGDLLPKDKVNHLNDLAPAERPSIMVGDGVNDAPVLKVADVGIAMGAHGSTAASESADVVILTDNLGKIADAVEIAEDTLKIAKQAVWIGIAVCTGLMLICSTGWIPTIIGALLQEVVDTVCILWGLRAKQG</sequence>
<dbReference type="PRINTS" id="PR00119">
    <property type="entry name" value="CATATPASE"/>
</dbReference>
<evidence type="ECO:0000256" key="9">
    <source>
        <dbReference type="RuleBase" id="RU362081"/>
    </source>
</evidence>
<comment type="caution">
    <text evidence="12">The sequence shown here is derived from an EMBL/GenBank/DDBJ whole genome shotgun (WGS) entry which is preliminary data.</text>
</comment>
<feature type="transmembrane region" description="Helical" evidence="9">
    <location>
        <begin position="227"/>
        <end position="246"/>
    </location>
</feature>
<dbReference type="CDD" id="cd07544">
    <property type="entry name" value="P-type_ATPase_HM"/>
    <property type="match status" value="1"/>
</dbReference>
<dbReference type="Gene3D" id="2.70.150.10">
    <property type="entry name" value="Calcium-transporting ATPase, cytoplasmic transduction domain A"/>
    <property type="match status" value="1"/>
</dbReference>
<dbReference type="InterPro" id="IPR023214">
    <property type="entry name" value="HAD_sf"/>
</dbReference>
<evidence type="ECO:0000256" key="6">
    <source>
        <dbReference type="ARBA" id="ARBA00023136"/>
    </source>
</evidence>
<dbReference type="PRINTS" id="PR00120">
    <property type="entry name" value="HATPASE"/>
</dbReference>
<keyword evidence="5 9" id="KW-1133">Transmembrane helix</keyword>
<reference evidence="12 13" key="1">
    <citation type="journal article" date="2021" name="Sci. Rep.">
        <title>The distribution of antibiotic resistance genes in chicken gut microbiota commensals.</title>
        <authorList>
            <person name="Juricova H."/>
            <person name="Matiasovicova J."/>
            <person name="Kubasova T."/>
            <person name="Cejkova D."/>
            <person name="Rychlik I."/>
        </authorList>
    </citation>
    <scope>NUCLEOTIDE SEQUENCE [LARGE SCALE GENOMIC DNA]</scope>
    <source>
        <strain evidence="12 13">An810</strain>
    </source>
</reference>
<dbReference type="Proteomes" id="UP000776629">
    <property type="component" value="Unassembled WGS sequence"/>
</dbReference>
<dbReference type="NCBIfam" id="TIGR01494">
    <property type="entry name" value="ATPase_P-type"/>
    <property type="match status" value="1"/>
</dbReference>
<dbReference type="PANTHER" id="PTHR48085:SF5">
    <property type="entry name" value="CADMIUM_ZINC-TRANSPORTING ATPASE HMA4-RELATED"/>
    <property type="match status" value="1"/>
</dbReference>
<evidence type="ECO:0000256" key="8">
    <source>
        <dbReference type="ARBA" id="ARBA00049338"/>
    </source>
</evidence>
<proteinExistence type="inferred from homology"/>
<evidence type="ECO:0000256" key="3">
    <source>
        <dbReference type="ARBA" id="ARBA00022539"/>
    </source>
</evidence>
<protein>
    <recommendedName>
        <fullName evidence="7">Cd(2+)-exporting ATPase</fullName>
        <ecNumber evidence="7">7.2.2.21</ecNumber>
    </recommendedName>
</protein>
<dbReference type="SUPFAM" id="SSF81665">
    <property type="entry name" value="Calcium ATPase, transmembrane domain M"/>
    <property type="match status" value="1"/>
</dbReference>
<keyword evidence="4 9" id="KW-0812">Transmembrane</keyword>
<feature type="region of interest" description="Disordered" evidence="10">
    <location>
        <begin position="151"/>
        <end position="178"/>
    </location>
</feature>
<comment type="similarity">
    <text evidence="2 9">Belongs to the cation transport ATPase (P-type) (TC 3.A.3) family. Type IB subfamily.</text>
</comment>
<comment type="caution">
    <text evidence="9">Lacks conserved residue(s) required for the propagation of feature annotation.</text>
</comment>
<dbReference type="SUPFAM" id="SSF56784">
    <property type="entry name" value="HAD-like"/>
    <property type="match status" value="1"/>
</dbReference>
<keyword evidence="9" id="KW-1003">Cell membrane</keyword>
<dbReference type="InterPro" id="IPR036412">
    <property type="entry name" value="HAD-like_sf"/>
</dbReference>
<keyword evidence="9" id="KW-0547">Nucleotide-binding</keyword>
<dbReference type="InterPro" id="IPR051014">
    <property type="entry name" value="Cation_Transport_ATPase_IB"/>
</dbReference>
<evidence type="ECO:0000259" key="11">
    <source>
        <dbReference type="Pfam" id="PF00122"/>
    </source>
</evidence>
<dbReference type="InterPro" id="IPR023298">
    <property type="entry name" value="ATPase_P-typ_TM_dom_sf"/>
</dbReference>
<dbReference type="InterPro" id="IPR001757">
    <property type="entry name" value="P_typ_ATPase"/>
</dbReference>
<evidence type="ECO:0000256" key="5">
    <source>
        <dbReference type="ARBA" id="ARBA00022989"/>
    </source>
</evidence>
<feature type="compositionally biased region" description="Polar residues" evidence="10">
    <location>
        <begin position="155"/>
        <end position="166"/>
    </location>
</feature>
<dbReference type="NCBIfam" id="TIGR01525">
    <property type="entry name" value="ATPase-IB_hvy"/>
    <property type="match status" value="1"/>
</dbReference>
<dbReference type="EC" id="7.2.2.21" evidence="7"/>
<keyword evidence="9" id="KW-0067">ATP-binding</keyword>
<feature type="domain" description="P-type ATPase A" evidence="11">
    <location>
        <begin position="112"/>
        <end position="210"/>
    </location>
</feature>
<dbReference type="InterPro" id="IPR023299">
    <property type="entry name" value="ATPase_P-typ_cyto_dom_N"/>
</dbReference>
<dbReference type="EMBL" id="JACJJQ010000015">
    <property type="protein sequence ID" value="MBM6754002.1"/>
    <property type="molecule type" value="Genomic_DNA"/>
</dbReference>
<gene>
    <name evidence="12" type="primary">cadA</name>
    <name evidence="12" type="ORF">H5993_04400</name>
</gene>
<evidence type="ECO:0000256" key="7">
    <source>
        <dbReference type="ARBA" id="ARBA00039103"/>
    </source>
</evidence>
<comment type="catalytic activity">
    <reaction evidence="8">
        <text>Cd(2+)(in) + ATP + H2O = Cd(2+)(out) + ADP + phosphate + H(+)</text>
        <dbReference type="Rhea" id="RHEA:12132"/>
        <dbReference type="ChEBI" id="CHEBI:15377"/>
        <dbReference type="ChEBI" id="CHEBI:15378"/>
        <dbReference type="ChEBI" id="CHEBI:30616"/>
        <dbReference type="ChEBI" id="CHEBI:43474"/>
        <dbReference type="ChEBI" id="CHEBI:48775"/>
        <dbReference type="ChEBI" id="CHEBI:456216"/>
        <dbReference type="EC" id="7.2.2.21"/>
    </reaction>
</comment>
<dbReference type="Gene3D" id="3.40.50.1000">
    <property type="entry name" value="HAD superfamily/HAD-like"/>
    <property type="match status" value="1"/>
</dbReference>
<dbReference type="InterPro" id="IPR018303">
    <property type="entry name" value="ATPase_P-typ_P_site"/>
</dbReference>
<keyword evidence="9" id="KW-0479">Metal-binding</keyword>
<dbReference type="RefSeq" id="WP_204776381.1">
    <property type="nucleotide sequence ID" value="NZ_JACJJQ010000015.1"/>
</dbReference>
<keyword evidence="3" id="KW-0104">Cadmium</keyword>
<dbReference type="PROSITE" id="PS00154">
    <property type="entry name" value="ATPASE_E1_E2"/>
    <property type="match status" value="1"/>
</dbReference>
<dbReference type="InterPro" id="IPR059000">
    <property type="entry name" value="ATPase_P-type_domA"/>
</dbReference>
<dbReference type="InterPro" id="IPR027256">
    <property type="entry name" value="P-typ_ATPase_IB"/>
</dbReference>
<comment type="subcellular location">
    <subcellularLocation>
        <location evidence="9">Cell membrane</location>
    </subcellularLocation>
    <subcellularLocation>
        <location evidence="1">Membrane</location>
        <topology evidence="1">Multi-pass membrane protein</topology>
    </subcellularLocation>
</comment>
<evidence type="ECO:0000256" key="1">
    <source>
        <dbReference type="ARBA" id="ARBA00004141"/>
    </source>
</evidence>
<keyword evidence="6 9" id="KW-0472">Membrane</keyword>
<dbReference type="Pfam" id="PF00122">
    <property type="entry name" value="E1-E2_ATPase"/>
    <property type="match status" value="1"/>
</dbReference>
<name>A0ABS2ENB9_9LACO</name>